<evidence type="ECO:0000256" key="1">
    <source>
        <dbReference type="SAM" id="MobiDB-lite"/>
    </source>
</evidence>
<evidence type="ECO:0000313" key="3">
    <source>
        <dbReference type="Proteomes" id="UP001488805"/>
    </source>
</evidence>
<feature type="compositionally biased region" description="Acidic residues" evidence="1">
    <location>
        <begin position="139"/>
        <end position="180"/>
    </location>
</feature>
<dbReference type="EMBL" id="JBCEZU010000002">
    <property type="protein sequence ID" value="KAK9541979.1"/>
    <property type="molecule type" value="Genomic_DNA"/>
</dbReference>
<accession>A0AAW1G4K4</accession>
<organism evidence="2 3">
    <name type="scientific">Zoarces viviparus</name>
    <name type="common">Viviparous eelpout</name>
    <name type="synonym">Blennius viviparus</name>
    <dbReference type="NCBI Taxonomy" id="48416"/>
    <lineage>
        <taxon>Eukaryota</taxon>
        <taxon>Metazoa</taxon>
        <taxon>Chordata</taxon>
        <taxon>Craniata</taxon>
        <taxon>Vertebrata</taxon>
        <taxon>Euteleostomi</taxon>
        <taxon>Actinopterygii</taxon>
        <taxon>Neopterygii</taxon>
        <taxon>Teleostei</taxon>
        <taxon>Neoteleostei</taxon>
        <taxon>Acanthomorphata</taxon>
        <taxon>Eupercaria</taxon>
        <taxon>Perciformes</taxon>
        <taxon>Cottioidei</taxon>
        <taxon>Zoarcales</taxon>
        <taxon>Zoarcidae</taxon>
        <taxon>Zoarcinae</taxon>
        <taxon>Zoarces</taxon>
    </lineage>
</organism>
<name>A0AAW1G4K4_ZOAVI</name>
<comment type="caution">
    <text evidence="2">The sequence shown here is derived from an EMBL/GenBank/DDBJ whole genome shotgun (WGS) entry which is preliminary data.</text>
</comment>
<feature type="region of interest" description="Disordered" evidence="1">
    <location>
        <begin position="129"/>
        <end position="200"/>
    </location>
</feature>
<gene>
    <name evidence="2" type="ORF">VZT92_001985</name>
</gene>
<reference evidence="2 3" key="1">
    <citation type="journal article" date="2024" name="Genome Biol. Evol.">
        <title>Chromosome-level genome assembly of the viviparous eelpout Zoarces viviparus.</title>
        <authorList>
            <person name="Fuhrmann N."/>
            <person name="Brasseur M.V."/>
            <person name="Bakowski C.E."/>
            <person name="Podsiadlowski L."/>
            <person name="Prost S."/>
            <person name="Krehenwinkel H."/>
            <person name="Mayer C."/>
        </authorList>
    </citation>
    <scope>NUCLEOTIDE SEQUENCE [LARGE SCALE GENOMIC DNA]</scope>
    <source>
        <strain evidence="2">NO-MEL_2022_Ind0_liver</strain>
    </source>
</reference>
<protein>
    <submittedName>
        <fullName evidence="2">Uncharacterized protein</fullName>
    </submittedName>
</protein>
<feature type="region of interest" description="Disordered" evidence="1">
    <location>
        <begin position="17"/>
        <end position="47"/>
    </location>
</feature>
<dbReference type="AlphaFoldDB" id="A0AAW1G4K4"/>
<proteinExistence type="predicted"/>
<keyword evidence="3" id="KW-1185">Reference proteome</keyword>
<feature type="compositionally biased region" description="Acidic residues" evidence="1">
    <location>
        <begin position="24"/>
        <end position="42"/>
    </location>
</feature>
<dbReference type="Proteomes" id="UP001488805">
    <property type="component" value="Unassembled WGS sequence"/>
</dbReference>
<evidence type="ECO:0000313" key="2">
    <source>
        <dbReference type="EMBL" id="KAK9541979.1"/>
    </source>
</evidence>
<sequence length="236" mass="25899">MVGVGMEAAGGAMITTPKVAVEDMKEEAEEDMETGEVEEEAAEGGRCREAGEKVLEEGEAVTARATIKMPEVIKGEEGEVATEEEGTTKEAFRILATMEEEEEEEEEEVVVEVVTMTITNKMEAGIRREEGVEEVVGAGEEEAEEEKEAEEKEAEEEKDEEEEKEDEEEEKEAEEEDGEAEGGRILTKEDSLNSSSNMAGSTTAKLALIKADTTLVEHTVRGIAAESTQRWTLYHM</sequence>